<dbReference type="InterPro" id="IPR036188">
    <property type="entry name" value="FAD/NAD-bd_sf"/>
</dbReference>
<keyword evidence="5 9" id="KW-0274">FAD</keyword>
<evidence type="ECO:0000256" key="9">
    <source>
        <dbReference type="PIRSR" id="PIRSR000362-1"/>
    </source>
</evidence>
<evidence type="ECO:0000256" key="7">
    <source>
        <dbReference type="ARBA" id="ARBA00023002"/>
    </source>
</evidence>
<dbReference type="EC" id="1.18.1.2" evidence="3"/>
<dbReference type="RefSeq" id="WP_187554513.1">
    <property type="nucleotide sequence ID" value="NZ_CP060716.1"/>
</dbReference>
<evidence type="ECO:0000256" key="2">
    <source>
        <dbReference type="ARBA" id="ARBA00008312"/>
    </source>
</evidence>
<feature type="binding site" evidence="9">
    <location>
        <position position="46"/>
    </location>
    <ligand>
        <name>FAD</name>
        <dbReference type="ChEBI" id="CHEBI:57692"/>
    </ligand>
</feature>
<evidence type="ECO:0000256" key="10">
    <source>
        <dbReference type="PIRSR" id="PIRSR000362-2"/>
    </source>
</evidence>
<evidence type="ECO:0000259" key="12">
    <source>
        <dbReference type="Pfam" id="PF07992"/>
    </source>
</evidence>
<dbReference type="EMBL" id="CP060716">
    <property type="protein sequence ID" value="QNN62042.1"/>
    <property type="molecule type" value="Genomic_DNA"/>
</dbReference>
<keyword evidence="4" id="KW-0285">Flavoprotein</keyword>
<dbReference type="Pfam" id="PF07992">
    <property type="entry name" value="Pyr_redox_2"/>
    <property type="match status" value="1"/>
</dbReference>
<keyword evidence="7" id="KW-0560">Oxidoreductase</keyword>
<evidence type="ECO:0000256" key="4">
    <source>
        <dbReference type="ARBA" id="ARBA00022630"/>
    </source>
</evidence>
<evidence type="ECO:0000256" key="11">
    <source>
        <dbReference type="SAM" id="MobiDB-lite"/>
    </source>
</evidence>
<keyword evidence="14" id="KW-1185">Reference proteome</keyword>
<dbReference type="InterPro" id="IPR023753">
    <property type="entry name" value="FAD/NAD-binding_dom"/>
</dbReference>
<dbReference type="InterPro" id="IPR021163">
    <property type="entry name" value="Ferredox_Rdtase_adrenod"/>
</dbReference>
<protein>
    <recommendedName>
        <fullName evidence="3">ferredoxin--NADP(+) reductase</fullName>
        <ecNumber evidence="3">1.18.1.2</ecNumber>
    </recommendedName>
</protein>
<evidence type="ECO:0000256" key="6">
    <source>
        <dbReference type="ARBA" id="ARBA00022857"/>
    </source>
</evidence>
<feature type="domain" description="FAD/NAD(P)-binding" evidence="12">
    <location>
        <begin position="8"/>
        <end position="165"/>
    </location>
</feature>
<name>A0A7G9S2G7_9MICO</name>
<dbReference type="GO" id="GO:0004324">
    <property type="term" value="F:ferredoxin-NADP+ reductase activity"/>
    <property type="evidence" value="ECO:0007669"/>
    <property type="project" value="UniProtKB-EC"/>
</dbReference>
<gene>
    <name evidence="13" type="ORF">H9L06_06900</name>
</gene>
<feature type="binding site" evidence="10">
    <location>
        <position position="339"/>
    </location>
    <ligand>
        <name>NADP(+)</name>
        <dbReference type="ChEBI" id="CHEBI:58349"/>
    </ligand>
</feature>
<dbReference type="PIRSF" id="PIRSF000362">
    <property type="entry name" value="FNR"/>
    <property type="match status" value="1"/>
</dbReference>
<dbReference type="PRINTS" id="PR00419">
    <property type="entry name" value="ADXRDTASE"/>
</dbReference>
<dbReference type="InterPro" id="IPR055275">
    <property type="entry name" value="Ferredox_Rdtase"/>
</dbReference>
<dbReference type="PANTHER" id="PTHR48467:SF1">
    <property type="entry name" value="GLUTAMATE SYNTHASE 1 [NADH], CHLOROPLASTIC-LIKE"/>
    <property type="match status" value="1"/>
</dbReference>
<dbReference type="SUPFAM" id="SSF51971">
    <property type="entry name" value="Nucleotide-binding domain"/>
    <property type="match status" value="1"/>
</dbReference>
<dbReference type="KEGG" id="ldn:H9L06_06900"/>
<comment type="catalytic activity">
    <reaction evidence="8">
        <text>2 reduced [2Fe-2S]-[ferredoxin] + NADP(+) + H(+) = 2 oxidized [2Fe-2S]-[ferredoxin] + NADPH</text>
        <dbReference type="Rhea" id="RHEA:20125"/>
        <dbReference type="Rhea" id="RHEA-COMP:10000"/>
        <dbReference type="Rhea" id="RHEA-COMP:10001"/>
        <dbReference type="ChEBI" id="CHEBI:15378"/>
        <dbReference type="ChEBI" id="CHEBI:33737"/>
        <dbReference type="ChEBI" id="CHEBI:33738"/>
        <dbReference type="ChEBI" id="CHEBI:57783"/>
        <dbReference type="ChEBI" id="CHEBI:58349"/>
        <dbReference type="EC" id="1.18.1.2"/>
    </reaction>
</comment>
<feature type="binding site" evidence="9">
    <location>
        <position position="82"/>
    </location>
    <ligand>
        <name>FAD</name>
        <dbReference type="ChEBI" id="CHEBI:57692"/>
    </ligand>
</feature>
<evidence type="ECO:0000256" key="8">
    <source>
        <dbReference type="ARBA" id="ARBA00047776"/>
    </source>
</evidence>
<evidence type="ECO:0000256" key="3">
    <source>
        <dbReference type="ARBA" id="ARBA00013223"/>
    </source>
</evidence>
<keyword evidence="6 10" id="KW-0521">NADP</keyword>
<comment type="cofactor">
    <cofactor evidence="1 9">
        <name>FAD</name>
        <dbReference type="ChEBI" id="CHEBI:57692"/>
    </cofactor>
</comment>
<feature type="compositionally biased region" description="Basic and acidic residues" evidence="11">
    <location>
        <begin position="394"/>
        <end position="413"/>
    </location>
</feature>
<dbReference type="Gene3D" id="3.50.50.60">
    <property type="entry name" value="FAD/NAD(P)-binding domain"/>
    <property type="match status" value="1"/>
</dbReference>
<sequence length="427" mass="45848">MPSDLSPRLAVIGSGPAGCYFAQSVLRGAPKAEVTIFDRLASPFGLVRYGVAADHQHTKAITRQFERFFAQPNVRFAGNVDIGRDITLDELREAYDAVILATGLSADRSLGLPGEALLGIYGSGGITRVLNSHPGERPEFPSLGSDVVVIGGGNVAIDLLRFLVKDRSGYEASDISDEALEAYLANPAERVTVLHRSGPAEAKSDPQILKELAALPRGRYESPDLADASPAPEGDRQATARLAAFAELTSVDREPTTAPVVSLRFNTIPVEFIGTDQVEAVRVETSRGTETIAATSVITAIGFEQASSEISELTEEPAETGRIEPGMYRTGWAKRGPRGAIPENRACAKGVAEELLADLEAGTLTVGSPGFDALSNDLHERSISYEQWTKLDSHERESAAEGRVRRKLTDHNEMVNIARDAQTGERN</sequence>
<reference evidence="13 14" key="1">
    <citation type="submission" date="2020-08" db="EMBL/GenBank/DDBJ databases">
        <title>Genome sequence of Leucobacter denitrificans KACC 14055T.</title>
        <authorList>
            <person name="Hyun D.-W."/>
            <person name="Bae J.-W."/>
        </authorList>
    </citation>
    <scope>NUCLEOTIDE SEQUENCE [LARGE SCALE GENOMIC DNA]</scope>
    <source>
        <strain evidence="13 14">KACC 14055</strain>
    </source>
</reference>
<dbReference type="Gene3D" id="3.40.50.720">
    <property type="entry name" value="NAD(P)-binding Rossmann-like Domain"/>
    <property type="match status" value="1"/>
</dbReference>
<feature type="region of interest" description="Disordered" evidence="11">
    <location>
        <begin position="394"/>
        <end position="427"/>
    </location>
</feature>
<accession>A0A7G9S2G7</accession>
<feature type="binding site" evidence="9">
    <location>
        <position position="332"/>
    </location>
    <ligand>
        <name>FAD</name>
        <dbReference type="ChEBI" id="CHEBI:57692"/>
    </ligand>
</feature>
<feature type="binding site" evidence="9">
    <location>
        <begin position="339"/>
        <end position="341"/>
    </location>
    <ligand>
        <name>FAD</name>
        <dbReference type="ChEBI" id="CHEBI:57692"/>
    </ligand>
</feature>
<organism evidence="13 14">
    <name type="scientific">Leucobacter denitrificans</name>
    <dbReference type="NCBI Taxonomy" id="683042"/>
    <lineage>
        <taxon>Bacteria</taxon>
        <taxon>Bacillati</taxon>
        <taxon>Actinomycetota</taxon>
        <taxon>Actinomycetes</taxon>
        <taxon>Micrococcales</taxon>
        <taxon>Microbacteriaceae</taxon>
        <taxon>Leucobacter</taxon>
    </lineage>
</organism>
<dbReference type="Proteomes" id="UP000515934">
    <property type="component" value="Chromosome"/>
</dbReference>
<proteinExistence type="inferred from homology"/>
<evidence type="ECO:0000313" key="13">
    <source>
        <dbReference type="EMBL" id="QNN62042.1"/>
    </source>
</evidence>
<comment type="similarity">
    <text evidence="2">Belongs to the ferredoxin--NADP reductase type 1 family.</text>
</comment>
<evidence type="ECO:0000313" key="14">
    <source>
        <dbReference type="Proteomes" id="UP000515934"/>
    </source>
</evidence>
<dbReference type="PANTHER" id="PTHR48467">
    <property type="entry name" value="GLUTAMATE SYNTHASE 1 [NADH], CHLOROPLASTIC-LIKE"/>
    <property type="match status" value="1"/>
</dbReference>
<evidence type="ECO:0000256" key="1">
    <source>
        <dbReference type="ARBA" id="ARBA00001974"/>
    </source>
</evidence>
<dbReference type="AlphaFoldDB" id="A0A7G9S2G7"/>
<evidence type="ECO:0000256" key="5">
    <source>
        <dbReference type="ARBA" id="ARBA00022827"/>
    </source>
</evidence>
<feature type="binding site" evidence="9">
    <location>
        <position position="17"/>
    </location>
    <ligand>
        <name>FAD</name>
        <dbReference type="ChEBI" id="CHEBI:57692"/>
    </ligand>
</feature>